<comment type="caution">
    <text evidence="3">The sequence shown here is derived from an EMBL/GenBank/DDBJ whole genome shotgun (WGS) entry which is preliminary data.</text>
</comment>
<dbReference type="Proteomes" id="UP001081071">
    <property type="component" value="Unassembled WGS sequence"/>
</dbReference>
<accession>A0ABT4ML99</accession>
<dbReference type="SUPFAM" id="SSF51905">
    <property type="entry name" value="FAD/NAD(P)-binding domain"/>
    <property type="match status" value="1"/>
</dbReference>
<dbReference type="PRINTS" id="PR00420">
    <property type="entry name" value="RNGMNOXGNASE"/>
</dbReference>
<dbReference type="InterPro" id="IPR036188">
    <property type="entry name" value="FAD/NAD-bd_sf"/>
</dbReference>
<sequence length="507" mass="56133">METKQQCTVAIVGYGPVGGTLANLLARQGIDVVVIESHANVYPTPRAGGLVPESMRLLQMLDLADELVQGMNDWTFWYDVVDKDWNKILERTPEMGPPTQQWAHTYTFLQPELETAVRAMNSKFGVREYLGYKVVSTERTPGTGVDLLLDSIDSDEQIALHAEWVIGCDGSNSTIRNSVGTGEQEDLGGDQSWLLVHLRVLDDKAVLPERIFKWANPERPAAFIPGLPRNICLFEFRVLPGETHEELTNLDKVYELLSPWLTPEQVELLRVTVYTFRTRVAHQWRDGRILIAGDSAHVMPPELGEGLNSGLRDVMNLAWKLAGVVNGRFDESILDTYTVERRPHVREFTVLSHAIAQAIDAIANDPDTYRANLALDSAFSHPWPRLGPGLQQEPFPAGMVSEQPLLASGVRYDDHVGYRFSVLADAEWLAEADLASDPVLGALDVVGVAADSDSARDWLARLGHRAVVVRPDRYILGVADSADELRELFAPLAGYLQATDRAAVPTA</sequence>
<dbReference type="Gene3D" id="3.30.9.10">
    <property type="entry name" value="D-Amino Acid Oxidase, subunit A, domain 2"/>
    <property type="match status" value="1"/>
</dbReference>
<keyword evidence="1 3" id="KW-0560">Oxidoreductase</keyword>
<reference evidence="3" key="1">
    <citation type="submission" date="2022-12" db="EMBL/GenBank/DDBJ databases">
        <authorList>
            <person name="Krivoruchko A.V."/>
            <person name="Elkin A."/>
        </authorList>
    </citation>
    <scope>NUCLEOTIDE SEQUENCE</scope>
    <source>
        <strain evidence="3">IEGM 1391</strain>
    </source>
</reference>
<evidence type="ECO:0000313" key="4">
    <source>
        <dbReference type="Proteomes" id="UP001081071"/>
    </source>
</evidence>
<dbReference type="Gene3D" id="3.50.50.60">
    <property type="entry name" value="FAD/NAD(P)-binding domain"/>
    <property type="match status" value="1"/>
</dbReference>
<protein>
    <submittedName>
        <fullName evidence="3">Bifunctional 3-(3-hydroxy-phenyl)propionate/3-hydroxycinnamic acid hydroxylase</fullName>
        <ecNumber evidence="3">1.14.13.127</ecNumber>
    </submittedName>
</protein>
<feature type="domain" description="FAD-binding" evidence="2">
    <location>
        <begin position="7"/>
        <end position="348"/>
    </location>
</feature>
<dbReference type="NCBIfam" id="NF004829">
    <property type="entry name" value="PRK06183.1-3"/>
    <property type="match status" value="1"/>
</dbReference>
<evidence type="ECO:0000259" key="2">
    <source>
        <dbReference type="Pfam" id="PF01494"/>
    </source>
</evidence>
<dbReference type="Pfam" id="PF01494">
    <property type="entry name" value="FAD_binding_3"/>
    <property type="match status" value="1"/>
</dbReference>
<dbReference type="InterPro" id="IPR002938">
    <property type="entry name" value="FAD-bd"/>
</dbReference>
<dbReference type="GO" id="GO:0008688">
    <property type="term" value="F:3-(3-hydroxyphenyl)propionate hydroxylase activity"/>
    <property type="evidence" value="ECO:0007669"/>
    <property type="project" value="UniProtKB-EC"/>
</dbReference>
<dbReference type="InterPro" id="IPR050631">
    <property type="entry name" value="PheA/TfdB_FAD_monoxygenase"/>
</dbReference>
<keyword evidence="4" id="KW-1185">Reference proteome</keyword>
<dbReference type="PANTHER" id="PTHR43476:SF3">
    <property type="entry name" value="FAD-BINDING MONOOXYGENASE"/>
    <property type="match status" value="1"/>
</dbReference>
<dbReference type="EMBL" id="JAPWIJ010000014">
    <property type="protein sequence ID" value="MCZ4521762.1"/>
    <property type="molecule type" value="Genomic_DNA"/>
</dbReference>
<proteinExistence type="predicted"/>
<name>A0ABT4ML99_9NOCA</name>
<dbReference type="PANTHER" id="PTHR43476">
    <property type="entry name" value="3-(3-HYDROXY-PHENYL)PROPIONATE/3-HYDROXYCINNAMIC ACID HYDROXYLASE"/>
    <property type="match status" value="1"/>
</dbReference>
<gene>
    <name evidence="3" type="ORF">O4220_24855</name>
</gene>
<evidence type="ECO:0000313" key="3">
    <source>
        <dbReference type="EMBL" id="MCZ4521762.1"/>
    </source>
</evidence>
<dbReference type="RefSeq" id="WP_269608225.1">
    <property type="nucleotide sequence ID" value="NZ_JAPWIJ010000014.1"/>
</dbReference>
<organism evidence="3 4">
    <name type="scientific">Rhodococcus ruber</name>
    <dbReference type="NCBI Taxonomy" id="1830"/>
    <lineage>
        <taxon>Bacteria</taxon>
        <taxon>Bacillati</taxon>
        <taxon>Actinomycetota</taxon>
        <taxon>Actinomycetes</taxon>
        <taxon>Mycobacteriales</taxon>
        <taxon>Nocardiaceae</taxon>
        <taxon>Rhodococcus</taxon>
    </lineage>
</organism>
<evidence type="ECO:0000256" key="1">
    <source>
        <dbReference type="ARBA" id="ARBA00023002"/>
    </source>
</evidence>
<dbReference type="EC" id="1.14.13.127" evidence="3"/>